<accession>A0ABC8QR98</accession>
<sequence>KNVEELKKEVVESFLDGYDHFRDQAKEKFPNLNFESFEPSLSKDKVGEDKEVVKEGVEQLIKAIKEMIEQYRTEEATS</sequence>
<organism evidence="1 2">
    <name type="scientific">Ilex paraguariensis</name>
    <name type="common">yerba mate</name>
    <dbReference type="NCBI Taxonomy" id="185542"/>
    <lineage>
        <taxon>Eukaryota</taxon>
        <taxon>Viridiplantae</taxon>
        <taxon>Streptophyta</taxon>
        <taxon>Embryophyta</taxon>
        <taxon>Tracheophyta</taxon>
        <taxon>Spermatophyta</taxon>
        <taxon>Magnoliopsida</taxon>
        <taxon>eudicotyledons</taxon>
        <taxon>Gunneridae</taxon>
        <taxon>Pentapetalae</taxon>
        <taxon>asterids</taxon>
        <taxon>campanulids</taxon>
        <taxon>Aquifoliales</taxon>
        <taxon>Aquifoliaceae</taxon>
        <taxon>Ilex</taxon>
    </lineage>
</organism>
<comment type="caution">
    <text evidence="1">The sequence shown here is derived from an EMBL/GenBank/DDBJ whole genome shotgun (WGS) entry which is preliminary data.</text>
</comment>
<evidence type="ECO:0000313" key="1">
    <source>
        <dbReference type="EMBL" id="CAK9135231.1"/>
    </source>
</evidence>
<protein>
    <submittedName>
        <fullName evidence="1">Uncharacterized protein</fullName>
    </submittedName>
</protein>
<gene>
    <name evidence="1" type="ORF">ILEXP_LOCUS2162</name>
</gene>
<dbReference type="EMBL" id="CAUOFW020000693">
    <property type="protein sequence ID" value="CAK9135231.1"/>
    <property type="molecule type" value="Genomic_DNA"/>
</dbReference>
<proteinExistence type="predicted"/>
<keyword evidence="2" id="KW-1185">Reference proteome</keyword>
<dbReference type="Proteomes" id="UP001642360">
    <property type="component" value="Unassembled WGS sequence"/>
</dbReference>
<name>A0ABC8QR98_9AQUA</name>
<evidence type="ECO:0000313" key="2">
    <source>
        <dbReference type="Proteomes" id="UP001642360"/>
    </source>
</evidence>
<dbReference type="AlphaFoldDB" id="A0ABC8QR98"/>
<reference evidence="1 2" key="1">
    <citation type="submission" date="2024-02" db="EMBL/GenBank/DDBJ databases">
        <authorList>
            <person name="Vignale AGUSTIN F."/>
            <person name="Sosa J E."/>
            <person name="Modenutti C."/>
        </authorList>
    </citation>
    <scope>NUCLEOTIDE SEQUENCE [LARGE SCALE GENOMIC DNA]</scope>
</reference>
<feature type="non-terminal residue" evidence="1">
    <location>
        <position position="1"/>
    </location>
</feature>